<evidence type="ECO:0000313" key="2">
    <source>
        <dbReference type="EMBL" id="NDW04404.1"/>
    </source>
</evidence>
<dbReference type="InterPro" id="IPR007047">
    <property type="entry name" value="Flp_Fap"/>
</dbReference>
<comment type="caution">
    <text evidence="2">The sequence shown here is derived from an EMBL/GenBank/DDBJ whole genome shotgun (WGS) entry which is preliminary data.</text>
</comment>
<dbReference type="EMBL" id="JAAAMG010000005">
    <property type="protein sequence ID" value="NDW04404.1"/>
    <property type="molecule type" value="Genomic_DNA"/>
</dbReference>
<keyword evidence="1" id="KW-0472">Membrane</keyword>
<keyword evidence="3" id="KW-1185">Reference proteome</keyword>
<evidence type="ECO:0000256" key="1">
    <source>
        <dbReference type="SAM" id="Phobius"/>
    </source>
</evidence>
<accession>A0A6N9SZ86</accession>
<dbReference type="Pfam" id="PF04964">
    <property type="entry name" value="Flp_Fap"/>
    <property type="match status" value="1"/>
</dbReference>
<name>A0A6N9SZ86_9HYPH</name>
<reference evidence="2 3" key="1">
    <citation type="submission" date="2020-01" db="EMBL/GenBank/DDBJ databases">
        <title>Jiella pacifica sp. nov.</title>
        <authorList>
            <person name="Xue Z."/>
            <person name="Zhu S."/>
            <person name="Chen J."/>
            <person name="Yang J."/>
        </authorList>
    </citation>
    <scope>NUCLEOTIDE SEQUENCE [LARGE SCALE GENOMIC DNA]</scope>
    <source>
        <strain evidence="2 3">40Bstr34</strain>
    </source>
</reference>
<gene>
    <name evidence="2" type="ORF">GTK09_08165</name>
</gene>
<keyword evidence="1" id="KW-0812">Transmembrane</keyword>
<feature type="transmembrane region" description="Helical" evidence="1">
    <location>
        <begin position="20"/>
        <end position="38"/>
    </location>
</feature>
<dbReference type="AlphaFoldDB" id="A0A6N9SZ86"/>
<organism evidence="2 3">
    <name type="scientific">Jiella pacifica</name>
    <dbReference type="NCBI Taxonomy" id="2696469"/>
    <lineage>
        <taxon>Bacteria</taxon>
        <taxon>Pseudomonadati</taxon>
        <taxon>Pseudomonadota</taxon>
        <taxon>Alphaproteobacteria</taxon>
        <taxon>Hyphomicrobiales</taxon>
        <taxon>Aurantimonadaceae</taxon>
        <taxon>Jiella</taxon>
    </lineage>
</organism>
<proteinExistence type="predicted"/>
<sequence length="58" mass="6122">MSNLIARFAKNESGATAIEYGLIGGIMAVALLAMFAIFTPKMEAALTNIGDKMKTGKE</sequence>
<evidence type="ECO:0000313" key="3">
    <source>
        <dbReference type="Proteomes" id="UP000469011"/>
    </source>
</evidence>
<keyword evidence="1" id="KW-1133">Transmembrane helix</keyword>
<protein>
    <submittedName>
        <fullName evidence="2">Flp family type IVb pilin</fullName>
    </submittedName>
</protein>
<dbReference type="RefSeq" id="WP_163462601.1">
    <property type="nucleotide sequence ID" value="NZ_JAAAMG010000005.1"/>
</dbReference>
<dbReference type="Proteomes" id="UP000469011">
    <property type="component" value="Unassembled WGS sequence"/>
</dbReference>